<dbReference type="InterPro" id="IPR011006">
    <property type="entry name" value="CheY-like_superfamily"/>
</dbReference>
<dbReference type="KEGG" id="vil:CFK37_10175"/>
<evidence type="ECO:0000259" key="3">
    <source>
        <dbReference type="PROSITE" id="PS50930"/>
    </source>
</evidence>
<evidence type="ECO:0000313" key="4">
    <source>
        <dbReference type="EMBL" id="ASK62487.1"/>
    </source>
</evidence>
<dbReference type="InterPro" id="IPR001789">
    <property type="entry name" value="Sig_transdc_resp-reg_receiver"/>
</dbReference>
<feature type="domain" description="HTH LytTR-type" evidence="3">
    <location>
        <begin position="145"/>
        <end position="251"/>
    </location>
</feature>
<dbReference type="Gene3D" id="2.40.50.1020">
    <property type="entry name" value="LytTr DNA-binding domain"/>
    <property type="match status" value="1"/>
</dbReference>
<feature type="domain" description="Response regulatory" evidence="2">
    <location>
        <begin position="5"/>
        <end position="121"/>
    </location>
</feature>
<gene>
    <name evidence="4" type="ORF">CFK37_10175</name>
</gene>
<feature type="modified residue" description="4-aspartylphosphate" evidence="1">
    <location>
        <position position="56"/>
    </location>
</feature>
<protein>
    <submittedName>
        <fullName evidence="4">DNA-binding response regulator</fullName>
    </submittedName>
</protein>
<evidence type="ECO:0000256" key="1">
    <source>
        <dbReference type="PROSITE-ProRule" id="PRU00169"/>
    </source>
</evidence>
<dbReference type="PROSITE" id="PS50930">
    <property type="entry name" value="HTH_LYTTR"/>
    <property type="match status" value="1"/>
</dbReference>
<dbReference type="Pfam" id="PF04397">
    <property type="entry name" value="LytTR"/>
    <property type="match status" value="1"/>
</dbReference>
<dbReference type="SMART" id="SM00850">
    <property type="entry name" value="LytTR"/>
    <property type="match status" value="1"/>
</dbReference>
<dbReference type="Pfam" id="PF00072">
    <property type="entry name" value="Response_reg"/>
    <property type="match status" value="1"/>
</dbReference>
<dbReference type="SUPFAM" id="SSF52172">
    <property type="entry name" value="CheY-like"/>
    <property type="match status" value="1"/>
</dbReference>
<dbReference type="PANTHER" id="PTHR37299:SF1">
    <property type="entry name" value="STAGE 0 SPORULATION PROTEIN A HOMOLOG"/>
    <property type="match status" value="1"/>
</dbReference>
<dbReference type="PROSITE" id="PS50110">
    <property type="entry name" value="RESPONSE_REGULATORY"/>
    <property type="match status" value="1"/>
</dbReference>
<dbReference type="GO" id="GO:0000156">
    <property type="term" value="F:phosphorelay response regulator activity"/>
    <property type="evidence" value="ECO:0007669"/>
    <property type="project" value="InterPro"/>
</dbReference>
<dbReference type="GO" id="GO:0003677">
    <property type="term" value="F:DNA binding"/>
    <property type="evidence" value="ECO:0007669"/>
    <property type="project" value="UniProtKB-KW"/>
</dbReference>
<dbReference type="InterPro" id="IPR007492">
    <property type="entry name" value="LytTR_DNA-bd_dom"/>
</dbReference>
<dbReference type="EMBL" id="CP022315">
    <property type="protein sequence ID" value="ASK62487.1"/>
    <property type="molecule type" value="Genomic_DNA"/>
</dbReference>
<dbReference type="PANTHER" id="PTHR37299">
    <property type="entry name" value="TRANSCRIPTIONAL REGULATOR-RELATED"/>
    <property type="match status" value="1"/>
</dbReference>
<keyword evidence="1" id="KW-0597">Phosphoprotein</keyword>
<proteinExistence type="predicted"/>
<accession>A0A220U318</accession>
<evidence type="ECO:0000313" key="5">
    <source>
        <dbReference type="Proteomes" id="UP000198312"/>
    </source>
</evidence>
<dbReference type="InterPro" id="IPR046947">
    <property type="entry name" value="LytR-like"/>
</dbReference>
<dbReference type="AlphaFoldDB" id="A0A220U318"/>
<keyword evidence="5" id="KW-1185">Reference proteome</keyword>
<evidence type="ECO:0000259" key="2">
    <source>
        <dbReference type="PROSITE" id="PS50110"/>
    </source>
</evidence>
<sequence>MKSIHAMIAEDEQLAREELIYLLKREQDVTTCPSAETGEQLIELYLAHEPDVIFLDVQMPGMPGVEAARRITELTYNQSPLFVFTTAYDEYAIDAFEIDATDYLLKPYDDTRFQKTMNRVRKQLTQMDGKDNQQSRQTQAHAVKLLVDDGDRMAVLSPNSIYYAVPSKRMLEIHTKDEVIESRMTLQELEDKLHGLAFFRTHRSYLVNLNYIREITPWFNGTCNITLQDKHHTTIPVSRSARKILFNHFNT</sequence>
<dbReference type="RefSeq" id="WP_089061747.1">
    <property type="nucleotide sequence ID" value="NZ_CP022315.1"/>
</dbReference>
<reference evidence="4 5" key="1">
    <citation type="submission" date="2017-07" db="EMBL/GenBank/DDBJ databases">
        <title>Virgibacillus sp. LM2416.</title>
        <authorList>
            <person name="Tak E.J."/>
            <person name="Bae J.-W."/>
        </authorList>
    </citation>
    <scope>NUCLEOTIDE SEQUENCE [LARGE SCALE GENOMIC DNA]</scope>
    <source>
        <strain evidence="4 5">LM2416</strain>
    </source>
</reference>
<dbReference type="Gene3D" id="3.40.50.2300">
    <property type="match status" value="1"/>
</dbReference>
<organism evidence="4 5">
    <name type="scientific">Virgibacillus phasianinus</name>
    <dbReference type="NCBI Taxonomy" id="2017483"/>
    <lineage>
        <taxon>Bacteria</taxon>
        <taxon>Bacillati</taxon>
        <taxon>Bacillota</taxon>
        <taxon>Bacilli</taxon>
        <taxon>Bacillales</taxon>
        <taxon>Bacillaceae</taxon>
        <taxon>Virgibacillus</taxon>
    </lineage>
</organism>
<dbReference type="Proteomes" id="UP000198312">
    <property type="component" value="Chromosome"/>
</dbReference>
<dbReference type="CDD" id="cd17532">
    <property type="entry name" value="REC_LytTR_AlgR-like"/>
    <property type="match status" value="1"/>
</dbReference>
<dbReference type="OrthoDB" id="9809318at2"/>
<name>A0A220U318_9BACI</name>
<keyword evidence="4" id="KW-0238">DNA-binding</keyword>
<dbReference type="SMART" id="SM00448">
    <property type="entry name" value="REC"/>
    <property type="match status" value="1"/>
</dbReference>